<evidence type="ECO:0000313" key="1">
    <source>
        <dbReference type="EMBL" id="DAF96834.1"/>
    </source>
</evidence>
<reference evidence="1" key="1">
    <citation type="journal article" date="2021" name="Proc. Natl. Acad. Sci. U.S.A.">
        <title>A Catalog of Tens of Thousands of Viruses from Human Metagenomes Reveals Hidden Associations with Chronic Diseases.</title>
        <authorList>
            <person name="Tisza M.J."/>
            <person name="Buck C.B."/>
        </authorList>
    </citation>
    <scope>NUCLEOTIDE SEQUENCE</scope>
    <source>
        <strain evidence="1">CtQyH19</strain>
    </source>
</reference>
<organism evidence="1">
    <name type="scientific">Podoviridae sp. ctQyH19</name>
    <dbReference type="NCBI Taxonomy" id="2825249"/>
    <lineage>
        <taxon>Viruses</taxon>
        <taxon>Duplodnaviria</taxon>
        <taxon>Heunggongvirae</taxon>
        <taxon>Uroviricota</taxon>
        <taxon>Caudoviricetes</taxon>
    </lineage>
</organism>
<dbReference type="EMBL" id="BK016121">
    <property type="protein sequence ID" value="DAF96834.1"/>
    <property type="molecule type" value="Genomic_DNA"/>
</dbReference>
<sequence length="31" mass="3640">MCFNKKIKMCKSYYKSKICTNFSEDSTLSNP</sequence>
<accession>A0A8S5UQZ3</accession>
<proteinExistence type="predicted"/>
<name>A0A8S5UQZ3_9CAUD</name>
<protein>
    <submittedName>
        <fullName evidence="1">Uncharacterized protein</fullName>
    </submittedName>
</protein>